<dbReference type="InterPro" id="IPR002401">
    <property type="entry name" value="Cyt_P450_E_grp-I"/>
</dbReference>
<evidence type="ECO:0000256" key="1">
    <source>
        <dbReference type="ARBA" id="ARBA00001971"/>
    </source>
</evidence>
<dbReference type="STRING" id="196109.A0A136IMR5"/>
<dbReference type="Proteomes" id="UP000070501">
    <property type="component" value="Unassembled WGS sequence"/>
</dbReference>
<dbReference type="AlphaFoldDB" id="A0A136IMR5"/>
<protein>
    <submittedName>
        <fullName evidence="10">Cytochrome P450</fullName>
    </submittedName>
</protein>
<dbReference type="Pfam" id="PF00067">
    <property type="entry name" value="p450"/>
    <property type="match status" value="1"/>
</dbReference>
<dbReference type="Gene3D" id="1.10.630.10">
    <property type="entry name" value="Cytochrome P450"/>
    <property type="match status" value="1"/>
</dbReference>
<dbReference type="InterPro" id="IPR001128">
    <property type="entry name" value="Cyt_P450"/>
</dbReference>
<evidence type="ECO:0000256" key="7">
    <source>
        <dbReference type="ARBA" id="ARBA00023033"/>
    </source>
</evidence>
<dbReference type="GO" id="GO:0016705">
    <property type="term" value="F:oxidoreductase activity, acting on paired donors, with incorporation or reduction of molecular oxygen"/>
    <property type="evidence" value="ECO:0007669"/>
    <property type="project" value="InterPro"/>
</dbReference>
<evidence type="ECO:0000256" key="8">
    <source>
        <dbReference type="PIRSR" id="PIRSR602401-1"/>
    </source>
</evidence>
<dbReference type="CDD" id="cd11058">
    <property type="entry name" value="CYP60B-like"/>
    <property type="match status" value="1"/>
</dbReference>
<dbReference type="InterPro" id="IPR036396">
    <property type="entry name" value="Cyt_P450_sf"/>
</dbReference>
<dbReference type="OrthoDB" id="1470350at2759"/>
<dbReference type="GO" id="GO:0020037">
    <property type="term" value="F:heme binding"/>
    <property type="evidence" value="ECO:0007669"/>
    <property type="project" value="InterPro"/>
</dbReference>
<feature type="binding site" description="axial binding residue" evidence="8">
    <location>
        <position position="449"/>
    </location>
    <ligand>
        <name>heme</name>
        <dbReference type="ChEBI" id="CHEBI:30413"/>
    </ligand>
    <ligandPart>
        <name>Fe</name>
        <dbReference type="ChEBI" id="CHEBI:18248"/>
    </ligandPart>
</feature>
<evidence type="ECO:0000256" key="4">
    <source>
        <dbReference type="ARBA" id="ARBA00022723"/>
    </source>
</evidence>
<dbReference type="EMBL" id="KQ964272">
    <property type="protein sequence ID" value="KXJ85939.1"/>
    <property type="molecule type" value="Genomic_DNA"/>
</dbReference>
<dbReference type="FunFam" id="1.10.630.10:FF:000047">
    <property type="entry name" value="Cytochrome P450 monooxygenase"/>
    <property type="match status" value="1"/>
</dbReference>
<accession>A0A136IMR5</accession>
<keyword evidence="6 8" id="KW-0408">Iron</keyword>
<dbReference type="PRINTS" id="PR00463">
    <property type="entry name" value="EP450I"/>
</dbReference>
<evidence type="ECO:0000313" key="11">
    <source>
        <dbReference type="Proteomes" id="UP000070501"/>
    </source>
</evidence>
<evidence type="ECO:0000256" key="6">
    <source>
        <dbReference type="ARBA" id="ARBA00023004"/>
    </source>
</evidence>
<dbReference type="PANTHER" id="PTHR24305:SF29">
    <property type="entry name" value="BENZOATE-PARA-HYDROXYLASE"/>
    <property type="match status" value="1"/>
</dbReference>
<dbReference type="PROSITE" id="PS00086">
    <property type="entry name" value="CYTOCHROME_P450"/>
    <property type="match status" value="1"/>
</dbReference>
<dbReference type="SUPFAM" id="SSF48264">
    <property type="entry name" value="Cytochrome P450"/>
    <property type="match status" value="1"/>
</dbReference>
<comment type="cofactor">
    <cofactor evidence="1 8">
        <name>heme</name>
        <dbReference type="ChEBI" id="CHEBI:30413"/>
    </cofactor>
</comment>
<sequence>MMIASPLQLAGVGVVATLAYFVVQTVYRLYFHPLAKVPGPKHWAITDLFYVRHFINGTWDGHLKTLHDKYGPAVRYTANQVSFNSPDAWKPIYGHKMNAERNFDKDPMFYADREGDATHIITANNDDHRRMRRVLAHAFSEKALRGQEGIMKGYIDLFVQRMGEKAAANEAINIVLWYNFTTFDLIGDLAFGKPFGMLQRGVYHPWVAMIFESLTVLPYRGVLNRYPFLKPFADLITPKRLAESYAENVSLSRETALQRLHSGNVEREDFMSYILRNNNSDDEKIRARGLTEDEIASNAMILIVAGSETTATMLSGTTFNLLKNPDKYKKLVREIRSAFASEDEITLTSVNHLEYLLAVFSESFRIYPPVPVGLTRIVSEGGETIEGYYMPPKSVVAVSQFSAYHDARNFFEPESFHPERWLASNTTDPRFVNDKRDVLQPFSIGPRNCIGKNLAYAEMRLILTRLLYSFDLELQPESRDWMNQRVFTLWEKGELMVKLTPVVKR</sequence>
<dbReference type="GO" id="GO:0009403">
    <property type="term" value="P:toxin biosynthetic process"/>
    <property type="evidence" value="ECO:0007669"/>
    <property type="project" value="UniProtKB-ARBA"/>
</dbReference>
<evidence type="ECO:0000256" key="5">
    <source>
        <dbReference type="ARBA" id="ARBA00023002"/>
    </source>
</evidence>
<evidence type="ECO:0000256" key="2">
    <source>
        <dbReference type="ARBA" id="ARBA00010617"/>
    </source>
</evidence>
<dbReference type="InterPro" id="IPR050121">
    <property type="entry name" value="Cytochrome_P450_monoxygenase"/>
</dbReference>
<evidence type="ECO:0000256" key="9">
    <source>
        <dbReference type="RuleBase" id="RU000461"/>
    </source>
</evidence>
<keyword evidence="11" id="KW-1185">Reference proteome</keyword>
<dbReference type="GO" id="GO:0004497">
    <property type="term" value="F:monooxygenase activity"/>
    <property type="evidence" value="ECO:0007669"/>
    <property type="project" value="UniProtKB-KW"/>
</dbReference>
<comment type="similarity">
    <text evidence="2 9">Belongs to the cytochrome P450 family.</text>
</comment>
<name>A0A136IMR5_9PEZI</name>
<keyword evidence="3 8" id="KW-0349">Heme</keyword>
<gene>
    <name evidence="10" type="ORF">Micbo1qcDRAFT_168939</name>
</gene>
<dbReference type="InParanoid" id="A0A136IMR5"/>
<keyword evidence="7 9" id="KW-0503">Monooxygenase</keyword>
<dbReference type="GO" id="GO:0005506">
    <property type="term" value="F:iron ion binding"/>
    <property type="evidence" value="ECO:0007669"/>
    <property type="project" value="InterPro"/>
</dbReference>
<proteinExistence type="inferred from homology"/>
<keyword evidence="4 8" id="KW-0479">Metal-binding</keyword>
<dbReference type="PRINTS" id="PR00385">
    <property type="entry name" value="P450"/>
</dbReference>
<evidence type="ECO:0000256" key="3">
    <source>
        <dbReference type="ARBA" id="ARBA00022617"/>
    </source>
</evidence>
<dbReference type="InterPro" id="IPR017972">
    <property type="entry name" value="Cyt_P450_CS"/>
</dbReference>
<organism evidence="10 11">
    <name type="scientific">Microdochium bolleyi</name>
    <dbReference type="NCBI Taxonomy" id="196109"/>
    <lineage>
        <taxon>Eukaryota</taxon>
        <taxon>Fungi</taxon>
        <taxon>Dikarya</taxon>
        <taxon>Ascomycota</taxon>
        <taxon>Pezizomycotina</taxon>
        <taxon>Sordariomycetes</taxon>
        <taxon>Xylariomycetidae</taxon>
        <taxon>Xylariales</taxon>
        <taxon>Microdochiaceae</taxon>
        <taxon>Microdochium</taxon>
    </lineage>
</organism>
<reference evidence="11" key="1">
    <citation type="submission" date="2016-02" db="EMBL/GenBank/DDBJ databases">
        <title>Draft genome sequence of Microdochium bolleyi, a fungal endophyte of beachgrass.</title>
        <authorList>
            <consortium name="DOE Joint Genome Institute"/>
            <person name="David A.S."/>
            <person name="May G."/>
            <person name="Haridas S."/>
            <person name="Lim J."/>
            <person name="Wang M."/>
            <person name="Labutti K."/>
            <person name="Lipzen A."/>
            <person name="Barry K."/>
            <person name="Grigoriev I.V."/>
        </authorList>
    </citation>
    <scope>NUCLEOTIDE SEQUENCE [LARGE SCALE GENOMIC DNA]</scope>
    <source>
        <strain evidence="11">J235TASD1</strain>
    </source>
</reference>
<dbReference type="PANTHER" id="PTHR24305">
    <property type="entry name" value="CYTOCHROME P450"/>
    <property type="match status" value="1"/>
</dbReference>
<keyword evidence="5 9" id="KW-0560">Oxidoreductase</keyword>
<evidence type="ECO:0000313" key="10">
    <source>
        <dbReference type="EMBL" id="KXJ85939.1"/>
    </source>
</evidence>